<feature type="non-terminal residue" evidence="1">
    <location>
        <position position="1"/>
    </location>
</feature>
<protein>
    <submittedName>
        <fullName evidence="1">2803_t:CDS:1</fullName>
    </submittedName>
</protein>
<name>A0ACA9PYK5_9GLOM</name>
<gene>
    <name evidence="1" type="ORF">RPERSI_LOCUS11798</name>
</gene>
<evidence type="ECO:0000313" key="1">
    <source>
        <dbReference type="EMBL" id="CAG8727109.1"/>
    </source>
</evidence>
<evidence type="ECO:0000313" key="2">
    <source>
        <dbReference type="Proteomes" id="UP000789920"/>
    </source>
</evidence>
<sequence length="84" mass="9954">EDEAIIDYSNINKFIYKSLTSLENINKFYENDDVELAIDFDIELSSIINNILNEDNENFIEDEKLYLEVVQHIIKFIEEGDGYR</sequence>
<dbReference type="EMBL" id="CAJVQC010024602">
    <property type="protein sequence ID" value="CAG8727109.1"/>
    <property type="molecule type" value="Genomic_DNA"/>
</dbReference>
<proteinExistence type="predicted"/>
<reference evidence="1" key="1">
    <citation type="submission" date="2021-06" db="EMBL/GenBank/DDBJ databases">
        <authorList>
            <person name="Kallberg Y."/>
            <person name="Tangrot J."/>
            <person name="Rosling A."/>
        </authorList>
    </citation>
    <scope>NUCLEOTIDE SEQUENCE</scope>
    <source>
        <strain evidence="1">MA461A</strain>
    </source>
</reference>
<accession>A0ACA9PYK5</accession>
<organism evidence="1 2">
    <name type="scientific">Racocetra persica</name>
    <dbReference type="NCBI Taxonomy" id="160502"/>
    <lineage>
        <taxon>Eukaryota</taxon>
        <taxon>Fungi</taxon>
        <taxon>Fungi incertae sedis</taxon>
        <taxon>Mucoromycota</taxon>
        <taxon>Glomeromycotina</taxon>
        <taxon>Glomeromycetes</taxon>
        <taxon>Diversisporales</taxon>
        <taxon>Gigasporaceae</taxon>
        <taxon>Racocetra</taxon>
    </lineage>
</organism>
<keyword evidence="2" id="KW-1185">Reference proteome</keyword>
<dbReference type="Proteomes" id="UP000789920">
    <property type="component" value="Unassembled WGS sequence"/>
</dbReference>
<comment type="caution">
    <text evidence="1">The sequence shown here is derived from an EMBL/GenBank/DDBJ whole genome shotgun (WGS) entry which is preliminary data.</text>
</comment>